<protein>
    <submittedName>
        <fullName evidence="1">Uncharacterized protein</fullName>
    </submittedName>
</protein>
<keyword evidence="2" id="KW-1185">Reference proteome</keyword>
<reference evidence="1 2" key="1">
    <citation type="journal article" date="2021" name="Front. Genet.">
        <title>Chromosome-Level Genome Assembly Reveals Significant Gene Expansion in the Toll and IMD Signaling Pathways of Dendrolimus kikuchii.</title>
        <authorList>
            <person name="Zhou J."/>
            <person name="Wu P."/>
            <person name="Xiong Z."/>
            <person name="Liu N."/>
            <person name="Zhao N."/>
            <person name="Ji M."/>
            <person name="Qiu Y."/>
            <person name="Yang B."/>
        </authorList>
    </citation>
    <scope>NUCLEOTIDE SEQUENCE [LARGE SCALE GENOMIC DNA]</scope>
    <source>
        <strain evidence="1">Ann1</strain>
    </source>
</reference>
<dbReference type="Proteomes" id="UP000824533">
    <property type="component" value="Linkage Group LG17"/>
</dbReference>
<proteinExistence type="predicted"/>
<accession>A0ACC1CSF1</accession>
<name>A0ACC1CSF1_9NEOP</name>
<sequence length="152" mass="16471">MVLSNKSILIRANGGACRGPFDGLKIEALNTITLQNIFSKLCKACQLNTMAAIPPAAFIAGRIREAESNMKVSKPSKGGGFGKFFDRNLTELLPLKYNSKMMNSIWGLYNRYSPHNVKKVNDANLYSGDLQHLSGASLRGLQKTGGPGVVLI</sequence>
<gene>
    <name evidence="1" type="ORF">K1T71_009722</name>
</gene>
<evidence type="ECO:0000313" key="2">
    <source>
        <dbReference type="Proteomes" id="UP000824533"/>
    </source>
</evidence>
<organism evidence="1 2">
    <name type="scientific">Dendrolimus kikuchii</name>
    <dbReference type="NCBI Taxonomy" id="765133"/>
    <lineage>
        <taxon>Eukaryota</taxon>
        <taxon>Metazoa</taxon>
        <taxon>Ecdysozoa</taxon>
        <taxon>Arthropoda</taxon>
        <taxon>Hexapoda</taxon>
        <taxon>Insecta</taxon>
        <taxon>Pterygota</taxon>
        <taxon>Neoptera</taxon>
        <taxon>Endopterygota</taxon>
        <taxon>Lepidoptera</taxon>
        <taxon>Glossata</taxon>
        <taxon>Ditrysia</taxon>
        <taxon>Bombycoidea</taxon>
        <taxon>Lasiocampidae</taxon>
        <taxon>Dendrolimus</taxon>
    </lineage>
</organism>
<comment type="caution">
    <text evidence="1">The sequence shown here is derived from an EMBL/GenBank/DDBJ whole genome shotgun (WGS) entry which is preliminary data.</text>
</comment>
<evidence type="ECO:0000313" key="1">
    <source>
        <dbReference type="EMBL" id="KAJ0174614.1"/>
    </source>
</evidence>
<dbReference type="EMBL" id="CM034403">
    <property type="protein sequence ID" value="KAJ0174614.1"/>
    <property type="molecule type" value="Genomic_DNA"/>
</dbReference>